<accession>A0A517NEF5</accession>
<feature type="signal peptide" evidence="1">
    <location>
        <begin position="1"/>
        <end position="31"/>
    </location>
</feature>
<dbReference type="AlphaFoldDB" id="A0A517NEF5"/>
<evidence type="ECO:0000313" key="2">
    <source>
        <dbReference type="EMBL" id="QDT05519.1"/>
    </source>
</evidence>
<dbReference type="OrthoDB" id="292619at2"/>
<feature type="chain" id="PRO_5021963472" description="BON domain protein" evidence="1">
    <location>
        <begin position="32"/>
        <end position="222"/>
    </location>
</feature>
<sequence precursor="true">MTATHSSKPRAVALIAIALLTSLSVTTSADAQLFGARTLGQPLTKRATPGGGAPPTMEAAGVVQGNERFLRGNRSRNEFVGPNRGGQQGFVGSEQAVGVGRVRTSVESLREPLDRSAQINRPFPRLAAGAMYHPRLSISVSELADPEFVSAVTSKRQQKLEARLQLAAGTPIEVSQQGGRTVLRGVVESEAVAEKLRILASFEPHIDQIESQLSIAHSAIAE</sequence>
<proteinExistence type="predicted"/>
<evidence type="ECO:0000256" key="1">
    <source>
        <dbReference type="SAM" id="SignalP"/>
    </source>
</evidence>
<dbReference type="KEGG" id="rlc:K227x_39190"/>
<dbReference type="Proteomes" id="UP000318538">
    <property type="component" value="Chromosome"/>
</dbReference>
<organism evidence="2 3">
    <name type="scientific">Rubripirellula lacrimiformis</name>
    <dbReference type="NCBI Taxonomy" id="1930273"/>
    <lineage>
        <taxon>Bacteria</taxon>
        <taxon>Pseudomonadati</taxon>
        <taxon>Planctomycetota</taxon>
        <taxon>Planctomycetia</taxon>
        <taxon>Pirellulales</taxon>
        <taxon>Pirellulaceae</taxon>
        <taxon>Rubripirellula</taxon>
    </lineage>
</organism>
<gene>
    <name evidence="2" type="ORF">K227x_39190</name>
</gene>
<name>A0A517NEF5_9BACT</name>
<dbReference type="RefSeq" id="WP_145171689.1">
    <property type="nucleotide sequence ID" value="NZ_CP036525.1"/>
</dbReference>
<keyword evidence="3" id="KW-1185">Reference proteome</keyword>
<reference evidence="2 3" key="1">
    <citation type="submission" date="2019-02" db="EMBL/GenBank/DDBJ databases">
        <title>Deep-cultivation of Planctomycetes and their phenomic and genomic characterization uncovers novel biology.</title>
        <authorList>
            <person name="Wiegand S."/>
            <person name="Jogler M."/>
            <person name="Boedeker C."/>
            <person name="Pinto D."/>
            <person name="Vollmers J."/>
            <person name="Rivas-Marin E."/>
            <person name="Kohn T."/>
            <person name="Peeters S.H."/>
            <person name="Heuer A."/>
            <person name="Rast P."/>
            <person name="Oberbeckmann S."/>
            <person name="Bunk B."/>
            <person name="Jeske O."/>
            <person name="Meyerdierks A."/>
            <person name="Storesund J.E."/>
            <person name="Kallscheuer N."/>
            <person name="Luecker S."/>
            <person name="Lage O.M."/>
            <person name="Pohl T."/>
            <person name="Merkel B.J."/>
            <person name="Hornburger P."/>
            <person name="Mueller R.-W."/>
            <person name="Bruemmer F."/>
            <person name="Labrenz M."/>
            <person name="Spormann A.M."/>
            <person name="Op den Camp H."/>
            <person name="Overmann J."/>
            <person name="Amann R."/>
            <person name="Jetten M.S.M."/>
            <person name="Mascher T."/>
            <person name="Medema M.H."/>
            <person name="Devos D.P."/>
            <person name="Kaster A.-K."/>
            <person name="Ovreas L."/>
            <person name="Rohde M."/>
            <person name="Galperin M.Y."/>
            <person name="Jogler C."/>
        </authorList>
    </citation>
    <scope>NUCLEOTIDE SEQUENCE [LARGE SCALE GENOMIC DNA]</scope>
    <source>
        <strain evidence="2 3">K22_7</strain>
    </source>
</reference>
<dbReference type="EMBL" id="CP036525">
    <property type="protein sequence ID" value="QDT05519.1"/>
    <property type="molecule type" value="Genomic_DNA"/>
</dbReference>
<keyword evidence="1" id="KW-0732">Signal</keyword>
<evidence type="ECO:0008006" key="4">
    <source>
        <dbReference type="Google" id="ProtNLM"/>
    </source>
</evidence>
<protein>
    <recommendedName>
        <fullName evidence="4">BON domain protein</fullName>
    </recommendedName>
</protein>
<evidence type="ECO:0000313" key="3">
    <source>
        <dbReference type="Proteomes" id="UP000318538"/>
    </source>
</evidence>